<dbReference type="Proteomes" id="UP000604046">
    <property type="component" value="Unassembled WGS sequence"/>
</dbReference>
<feature type="compositionally biased region" description="Polar residues" evidence="1">
    <location>
        <begin position="1"/>
        <end position="14"/>
    </location>
</feature>
<evidence type="ECO:0000256" key="1">
    <source>
        <dbReference type="SAM" id="MobiDB-lite"/>
    </source>
</evidence>
<dbReference type="AlphaFoldDB" id="A0A812I9J2"/>
<reference evidence="2" key="1">
    <citation type="submission" date="2021-02" db="EMBL/GenBank/DDBJ databases">
        <authorList>
            <person name="Dougan E. K."/>
            <person name="Rhodes N."/>
            <person name="Thang M."/>
            <person name="Chan C."/>
        </authorList>
    </citation>
    <scope>NUCLEOTIDE SEQUENCE</scope>
</reference>
<accession>A0A812I9J2</accession>
<evidence type="ECO:0000313" key="2">
    <source>
        <dbReference type="EMBL" id="CAE7026654.1"/>
    </source>
</evidence>
<organism evidence="2 3">
    <name type="scientific">Symbiodinium natans</name>
    <dbReference type="NCBI Taxonomy" id="878477"/>
    <lineage>
        <taxon>Eukaryota</taxon>
        <taxon>Sar</taxon>
        <taxon>Alveolata</taxon>
        <taxon>Dinophyceae</taxon>
        <taxon>Suessiales</taxon>
        <taxon>Symbiodiniaceae</taxon>
        <taxon>Symbiodinium</taxon>
    </lineage>
</organism>
<keyword evidence="3" id="KW-1185">Reference proteome</keyword>
<name>A0A812I9J2_9DINO</name>
<comment type="caution">
    <text evidence="2">The sequence shown here is derived from an EMBL/GenBank/DDBJ whole genome shotgun (WGS) entry which is preliminary data.</text>
</comment>
<feature type="region of interest" description="Disordered" evidence="1">
    <location>
        <begin position="1"/>
        <end position="21"/>
    </location>
</feature>
<proteinExistence type="predicted"/>
<evidence type="ECO:0000313" key="3">
    <source>
        <dbReference type="Proteomes" id="UP000604046"/>
    </source>
</evidence>
<protein>
    <submittedName>
        <fullName evidence="2">Uncharacterized protein</fullName>
    </submittedName>
</protein>
<dbReference type="EMBL" id="CAJNDS010000201">
    <property type="protein sequence ID" value="CAE7026654.1"/>
    <property type="molecule type" value="Genomic_DNA"/>
</dbReference>
<sequence length="120" mass="13507">MRRIFSAQNMTTSPNVPPRPTLQLTVPIEVAHQDWHTDRAMLCHDALHPSPGRKPRKPCQSETSLARMGTLQEQSRETIVVALRLQTRPDTPSIARECFSPLLAEPEVAELAERKLHPGQ</sequence>
<gene>
    <name evidence="2" type="ORF">SNAT2548_LOCUS3261</name>
</gene>
<feature type="region of interest" description="Disordered" evidence="1">
    <location>
        <begin position="46"/>
        <end position="71"/>
    </location>
</feature>